<evidence type="ECO:0000313" key="3">
    <source>
        <dbReference type="EMBL" id="AXR80732.1"/>
    </source>
</evidence>
<keyword evidence="1" id="KW-0472">Membrane</keyword>
<dbReference type="EMBL" id="CP024047">
    <property type="protein sequence ID" value="AXR79223.1"/>
    <property type="molecule type" value="Genomic_DNA"/>
</dbReference>
<dbReference type="Proteomes" id="UP000258707">
    <property type="component" value="Chromosome"/>
</dbReference>
<dbReference type="GeneID" id="37641198"/>
<keyword evidence="1" id="KW-0812">Transmembrane</keyword>
<feature type="transmembrane region" description="Helical" evidence="1">
    <location>
        <begin position="90"/>
        <end position="109"/>
    </location>
</feature>
<reference evidence="2" key="3">
    <citation type="journal article" date="2019" name="Int. J. Syst. Evol. Microbiol.">
        <title>Natronolimnobius sulfurireducens sp. nov. and Halalkaliarchaeum desulfuricum gen. nov., sp. nov., the first sulfur-respiring alkaliphilic haloarchaea from hypersaline alkaline lakes.</title>
        <authorList>
            <person name="Sorokin D.Y."/>
            <person name="Yakimov M."/>
            <person name="Messina E."/>
            <person name="Merkel A.Y."/>
            <person name="Bale N.J."/>
            <person name="Sinninghe Damste J.S."/>
        </authorList>
    </citation>
    <scope>NUCLEOTIDE SEQUENCE</scope>
    <source>
        <strain evidence="3">AArc-Mg</strain>
        <strain evidence="2">AArc1</strain>
    </source>
</reference>
<accession>A0A346PMI7</accession>
<feature type="transmembrane region" description="Helical" evidence="1">
    <location>
        <begin position="63"/>
        <end position="84"/>
    </location>
</feature>
<feature type="transmembrane region" description="Helical" evidence="1">
    <location>
        <begin position="33"/>
        <end position="56"/>
    </location>
</feature>
<gene>
    <name evidence="2" type="ORF">AArc1_2914</name>
    <name evidence="3" type="ORF">AArcMg_0710</name>
</gene>
<evidence type="ECO:0000256" key="1">
    <source>
        <dbReference type="SAM" id="Phobius"/>
    </source>
</evidence>
<keyword evidence="1" id="KW-1133">Transmembrane helix</keyword>
<name>A0A346PI78_9EURY</name>
<evidence type="ECO:0000313" key="4">
    <source>
        <dbReference type="Proteomes" id="UP000258613"/>
    </source>
</evidence>
<dbReference type="KEGG" id="nag:AArcMg_0710"/>
<protein>
    <submittedName>
        <fullName evidence="2">Uncharacterized protein</fullName>
    </submittedName>
</protein>
<reference evidence="5" key="1">
    <citation type="submission" date="2017-10" db="EMBL/GenBank/DDBJ databases">
        <title>Phenotypic and genomic properties of facultatively anaerobic sulfur-reducing natronoarchaea from hypersaline soda lakes.</title>
        <authorList>
            <person name="Sorokin D.Y."/>
            <person name="Kublanov I.V."/>
            <person name="Roman P."/>
            <person name="Sinninghe Damste J.S."/>
            <person name="Golyshin P.N."/>
            <person name="Rojo D."/>
            <person name="Ciordia S."/>
            <person name="Mena Md.C."/>
            <person name="Ferrer M."/>
            <person name="Messina E."/>
            <person name="Smedile F."/>
            <person name="La Spada G."/>
            <person name="La Cono V."/>
            <person name="Yakimov M.M."/>
        </authorList>
    </citation>
    <scope>NUCLEOTIDE SEQUENCE [LARGE SCALE GENOMIC DNA]</scope>
    <source>
        <strain evidence="5">AArc1</strain>
    </source>
</reference>
<dbReference type="AlphaFoldDB" id="A0A346PI78"/>
<evidence type="ECO:0000313" key="5">
    <source>
        <dbReference type="Proteomes" id="UP000258707"/>
    </source>
</evidence>
<evidence type="ECO:0000313" key="2">
    <source>
        <dbReference type="EMBL" id="AXR79223.1"/>
    </source>
</evidence>
<organism evidence="2 5">
    <name type="scientific">Natrarchaeobaculum sulfurireducens</name>
    <dbReference type="NCBI Taxonomy" id="2044521"/>
    <lineage>
        <taxon>Archaea</taxon>
        <taxon>Methanobacteriati</taxon>
        <taxon>Methanobacteriota</taxon>
        <taxon>Stenosarchaea group</taxon>
        <taxon>Halobacteria</taxon>
        <taxon>Halobacteriales</taxon>
        <taxon>Natrialbaceae</taxon>
        <taxon>Natrarchaeobaculum</taxon>
    </lineage>
</organism>
<dbReference type="OrthoDB" id="330871at2157"/>
<dbReference type="Proteomes" id="UP000258613">
    <property type="component" value="Chromosome"/>
</dbReference>
<keyword evidence="4" id="KW-1185">Reference proteome</keyword>
<dbReference type="RefSeq" id="WP_133412215.1">
    <property type="nucleotide sequence ID" value="NZ_CP024047.1"/>
</dbReference>
<sequence>MLSRIRDGAPVVLIPAAWTTVGATQVDLVSEQSVFVALLVMAAFIAFFTVTGWRLMGDGALRAWRAVLVVGFGLTLCGIAGFLVSSAATALLGVSLVGWMILPAVGLAYTGRELPTAAVTYLGGAACCLVGAIVFSLAIGVFETNVGALSGIALVAVGQTAGIVDASRR</sequence>
<feature type="transmembrane region" description="Helical" evidence="1">
    <location>
        <begin position="148"/>
        <end position="166"/>
    </location>
</feature>
<reference evidence="4" key="2">
    <citation type="submission" date="2018-02" db="EMBL/GenBank/DDBJ databases">
        <title>Phenotypic and genomic properties of facultatively anaerobic sulfur-reducing natronoarchaea from hypersaline soda lakes.</title>
        <authorList>
            <person name="Sorokin D.Y."/>
            <person name="Kublanov I.V."/>
            <person name="Roman P."/>
            <person name="Sinninghe Damste J.S."/>
            <person name="Golyshin P.N."/>
            <person name="Rojo D."/>
            <person name="Ciordia S."/>
            <person name="Mena M.D.C."/>
            <person name="Ferrer M."/>
            <person name="Messina E."/>
            <person name="Smedile F."/>
            <person name="La Spada G."/>
            <person name="La Cono V."/>
            <person name="Yakimov M.M."/>
        </authorList>
    </citation>
    <scope>NUCLEOTIDE SEQUENCE [LARGE SCALE GENOMIC DNA]</scope>
    <source>
        <strain evidence="4">AArc-Mg</strain>
    </source>
</reference>
<accession>A0A346PI78</accession>
<proteinExistence type="predicted"/>
<feature type="transmembrane region" description="Helical" evidence="1">
    <location>
        <begin position="121"/>
        <end position="142"/>
    </location>
</feature>
<dbReference type="KEGG" id="nan:AArc1_2914"/>
<dbReference type="EMBL" id="CP027033">
    <property type="protein sequence ID" value="AXR80732.1"/>
    <property type="molecule type" value="Genomic_DNA"/>
</dbReference>